<evidence type="ECO:0000313" key="2">
    <source>
        <dbReference type="Proteomes" id="UP000054560"/>
    </source>
</evidence>
<dbReference type="EMBL" id="KQ252116">
    <property type="protein sequence ID" value="KNC70110.1"/>
    <property type="molecule type" value="Genomic_DNA"/>
</dbReference>
<reference evidence="1 2" key="1">
    <citation type="submission" date="2011-02" db="EMBL/GenBank/DDBJ databases">
        <title>The Genome Sequence of Sphaeroforma arctica JP610.</title>
        <authorList>
            <consortium name="The Broad Institute Genome Sequencing Platform"/>
            <person name="Russ C."/>
            <person name="Cuomo C."/>
            <person name="Young S.K."/>
            <person name="Zeng Q."/>
            <person name="Gargeya S."/>
            <person name="Alvarado L."/>
            <person name="Berlin A."/>
            <person name="Chapman S.B."/>
            <person name="Chen Z."/>
            <person name="Freedman E."/>
            <person name="Gellesch M."/>
            <person name="Goldberg J."/>
            <person name="Griggs A."/>
            <person name="Gujja S."/>
            <person name="Heilman E."/>
            <person name="Heiman D."/>
            <person name="Howarth C."/>
            <person name="Mehta T."/>
            <person name="Neiman D."/>
            <person name="Pearson M."/>
            <person name="Roberts A."/>
            <person name="Saif S."/>
            <person name="Shea T."/>
            <person name="Shenoy N."/>
            <person name="Sisk P."/>
            <person name="Stolte C."/>
            <person name="Sykes S."/>
            <person name="White J."/>
            <person name="Yandava C."/>
            <person name="Burger G."/>
            <person name="Gray M.W."/>
            <person name="Holland P.W.H."/>
            <person name="King N."/>
            <person name="Lang F.B.F."/>
            <person name="Roger A.J."/>
            <person name="Ruiz-Trillo I."/>
            <person name="Haas B."/>
            <person name="Nusbaum C."/>
            <person name="Birren B."/>
        </authorList>
    </citation>
    <scope>NUCLEOTIDE SEQUENCE [LARGE SCALE GENOMIC DNA]</scope>
    <source>
        <strain evidence="1 2">JP610</strain>
    </source>
</reference>
<accession>A0A0L0F077</accession>
<organism evidence="1 2">
    <name type="scientific">Sphaeroforma arctica JP610</name>
    <dbReference type="NCBI Taxonomy" id="667725"/>
    <lineage>
        <taxon>Eukaryota</taxon>
        <taxon>Ichthyosporea</taxon>
        <taxon>Ichthyophonida</taxon>
        <taxon>Sphaeroforma</taxon>
    </lineage>
</organism>
<protein>
    <submittedName>
        <fullName evidence="1">Uncharacterized protein</fullName>
    </submittedName>
</protein>
<dbReference type="Proteomes" id="UP000054560">
    <property type="component" value="Unassembled WGS sequence"/>
</dbReference>
<name>A0A0L0F077_9EUKA</name>
<sequence length="88" mass="9729">MQWASLSLRLDESERVGTDLKIEQHDELQAIVSAACDVLSRLWQQAGRYFVEGSAKAFTNAINANGMGKQGTPTHVMYSPCVRNGLLF</sequence>
<dbReference type="GeneID" id="25917871"/>
<keyword evidence="2" id="KW-1185">Reference proteome</keyword>
<evidence type="ECO:0000313" key="1">
    <source>
        <dbReference type="EMBL" id="KNC70110.1"/>
    </source>
</evidence>
<dbReference type="AlphaFoldDB" id="A0A0L0F077"/>
<gene>
    <name evidence="1" type="ORF">SARC_17367</name>
</gene>
<proteinExistence type="predicted"/>
<dbReference type="RefSeq" id="XP_014144012.1">
    <property type="nucleotide sequence ID" value="XM_014288537.1"/>
</dbReference>